<evidence type="ECO:0000313" key="2">
    <source>
        <dbReference type="Proteomes" id="UP000600220"/>
    </source>
</evidence>
<accession>A0A8H9BVB9</accession>
<sequence length="145" mass="16015">MAKINLDRVLGHYVESVLADKDYENGALVGLGDLVEGEDRLYNAVTATEDNYFLVTTPEVDPSKKASSDSLDFVNKQGKVMRVHRLEAGDTVTVEQKLHTDSLQAKDTLTIQDGKFAQGEGSFKLEAVTTIGADRRPAYRIRKVK</sequence>
<name>A0A8H9BVB9_STAPS</name>
<dbReference type="Proteomes" id="UP000600220">
    <property type="component" value="Unassembled WGS sequence"/>
</dbReference>
<dbReference type="RefSeq" id="WP_100040193.1">
    <property type="nucleotide sequence ID" value="NZ_CAJESP010000003.1"/>
</dbReference>
<keyword evidence="2" id="KW-1185">Reference proteome</keyword>
<dbReference type="EMBL" id="AAXKXX010000004">
    <property type="protein sequence ID" value="EGQ4384395.1"/>
    <property type="molecule type" value="Genomic_DNA"/>
</dbReference>
<gene>
    <name evidence="1" type="ORF">EGV54_04725</name>
</gene>
<evidence type="ECO:0000313" key="1">
    <source>
        <dbReference type="EMBL" id="EGQ4384395.1"/>
    </source>
</evidence>
<comment type="caution">
    <text evidence="1">The sequence shown here is derived from an EMBL/GenBank/DDBJ whole genome shotgun (WGS) entry which is preliminary data.</text>
</comment>
<reference evidence="1 2" key="1">
    <citation type="submission" date="2018-11" db="EMBL/GenBank/DDBJ databases">
        <authorList>
            <consortium name="Veterinary Laboratory Investigation and Response Network"/>
        </authorList>
    </citation>
    <scope>NUCLEOTIDE SEQUENCE [LARGE SCALE GENOMIC DNA]</scope>
    <source>
        <strain evidence="1 2">SPSE-18-VL-LA-PA-Ryan-0021</strain>
    </source>
</reference>
<protein>
    <submittedName>
        <fullName evidence="1">Uncharacterized protein</fullName>
    </submittedName>
</protein>
<dbReference type="AlphaFoldDB" id="A0A8H9BVB9"/>
<proteinExistence type="predicted"/>
<organism evidence="1 2">
    <name type="scientific">Staphylococcus pseudintermedius</name>
    <dbReference type="NCBI Taxonomy" id="283734"/>
    <lineage>
        <taxon>Bacteria</taxon>
        <taxon>Bacillati</taxon>
        <taxon>Bacillota</taxon>
        <taxon>Bacilli</taxon>
        <taxon>Bacillales</taxon>
        <taxon>Staphylococcaceae</taxon>
        <taxon>Staphylococcus</taxon>
        <taxon>Staphylococcus intermedius group</taxon>
    </lineage>
</organism>